<organism evidence="3 4">
    <name type="scientific">Lujinxingia vulgaris</name>
    <dbReference type="NCBI Taxonomy" id="2600176"/>
    <lineage>
        <taxon>Bacteria</taxon>
        <taxon>Deltaproteobacteria</taxon>
        <taxon>Bradymonadales</taxon>
        <taxon>Lujinxingiaceae</taxon>
        <taxon>Lujinxingia</taxon>
    </lineage>
</organism>
<proteinExistence type="predicted"/>
<dbReference type="AlphaFoldDB" id="A0A5C6X2A8"/>
<keyword evidence="1" id="KW-0472">Membrane</keyword>
<evidence type="ECO:0000313" key="3">
    <source>
        <dbReference type="EMBL" id="TXD35285.1"/>
    </source>
</evidence>
<protein>
    <recommendedName>
        <fullName evidence="2">DUF2231 domain-containing protein</fullName>
    </recommendedName>
</protein>
<keyword evidence="1" id="KW-1133">Transmembrane helix</keyword>
<feature type="transmembrane region" description="Helical" evidence="1">
    <location>
        <begin position="115"/>
        <end position="133"/>
    </location>
</feature>
<dbReference type="InterPro" id="IPR019251">
    <property type="entry name" value="DUF2231_TM"/>
</dbReference>
<evidence type="ECO:0000256" key="1">
    <source>
        <dbReference type="SAM" id="Phobius"/>
    </source>
</evidence>
<dbReference type="Proteomes" id="UP000321046">
    <property type="component" value="Unassembled WGS sequence"/>
</dbReference>
<reference evidence="3 4" key="1">
    <citation type="submission" date="2019-08" db="EMBL/GenBank/DDBJ databases">
        <title>Bradymonadales sp. TMQ2.</title>
        <authorList>
            <person name="Liang Q."/>
        </authorList>
    </citation>
    <scope>NUCLEOTIDE SEQUENCE [LARGE SCALE GENOMIC DNA]</scope>
    <source>
        <strain evidence="3 4">TMQ2</strain>
    </source>
</reference>
<sequence>MELVLLHPKVVHIPMALAVLTPLLTGGLLLAWWREWLPRRAFIIALLFQLVLGVSSFAALQTGEVDEEIAERVVPHEAIEAHEEAADQFFWAVVIVLVLMVGPSVVRKESLAKGLGVAALAGTVVVAGLGYRVGDAGGDLVYEHGAAEAHRAGGSAQDE</sequence>
<dbReference type="OrthoDB" id="5520928at2"/>
<evidence type="ECO:0000313" key="4">
    <source>
        <dbReference type="Proteomes" id="UP000321046"/>
    </source>
</evidence>
<comment type="caution">
    <text evidence="3">The sequence shown here is derived from an EMBL/GenBank/DDBJ whole genome shotgun (WGS) entry which is preliminary data.</text>
</comment>
<accession>A0A5C6X2A8</accession>
<dbReference type="RefSeq" id="WP_146974630.1">
    <property type="nucleotide sequence ID" value="NZ_VOSL01000051.1"/>
</dbReference>
<feature type="domain" description="DUF2231" evidence="2">
    <location>
        <begin position="6"/>
        <end position="147"/>
    </location>
</feature>
<dbReference type="Pfam" id="PF09990">
    <property type="entry name" value="DUF2231"/>
    <property type="match status" value="1"/>
</dbReference>
<evidence type="ECO:0000259" key="2">
    <source>
        <dbReference type="Pfam" id="PF09990"/>
    </source>
</evidence>
<dbReference type="EMBL" id="VOSL01000051">
    <property type="protein sequence ID" value="TXD35285.1"/>
    <property type="molecule type" value="Genomic_DNA"/>
</dbReference>
<name>A0A5C6X2A8_9DELT</name>
<feature type="transmembrane region" description="Helical" evidence="1">
    <location>
        <begin position="40"/>
        <end position="60"/>
    </location>
</feature>
<gene>
    <name evidence="3" type="ORF">FRC96_11460</name>
</gene>
<keyword evidence="1" id="KW-0812">Transmembrane</keyword>
<feature type="transmembrane region" description="Helical" evidence="1">
    <location>
        <begin position="89"/>
        <end position="106"/>
    </location>
</feature>
<feature type="transmembrane region" description="Helical" evidence="1">
    <location>
        <begin position="12"/>
        <end position="33"/>
    </location>
</feature>